<keyword evidence="1" id="KW-1133">Transmembrane helix</keyword>
<dbReference type="InterPro" id="IPR003795">
    <property type="entry name" value="DUF192"/>
</dbReference>
<evidence type="ECO:0008006" key="4">
    <source>
        <dbReference type="Google" id="ProtNLM"/>
    </source>
</evidence>
<sequence>MNNSRQLIVIGIIFLIAVILFGFFALKHDGRDVGNNSLEFTDRIQVGDDFINVAIADSPEEQAKGLSDQLPIESHQGLLITFQSSGIYSIWMKDMKFALDAIWIDKNGEVVDIKTNLTPETYPAVFTPRVPALYILEIPAGSVENFGIKIGDKVVF</sequence>
<evidence type="ECO:0000256" key="1">
    <source>
        <dbReference type="SAM" id="Phobius"/>
    </source>
</evidence>
<dbReference type="Proteomes" id="UP000176800">
    <property type="component" value="Unassembled WGS sequence"/>
</dbReference>
<protein>
    <recommendedName>
        <fullName evidence="4">DUF192 domain-containing protein</fullName>
    </recommendedName>
</protein>
<dbReference type="Gene3D" id="2.60.120.1140">
    <property type="entry name" value="Protein of unknown function DUF192"/>
    <property type="match status" value="1"/>
</dbReference>
<dbReference type="PANTHER" id="PTHR37953:SF1">
    <property type="entry name" value="UPF0127 PROTEIN MJ1496"/>
    <property type="match status" value="1"/>
</dbReference>
<evidence type="ECO:0000313" key="3">
    <source>
        <dbReference type="Proteomes" id="UP000176800"/>
    </source>
</evidence>
<dbReference type="Pfam" id="PF02643">
    <property type="entry name" value="DUF192"/>
    <property type="match status" value="1"/>
</dbReference>
<dbReference type="AlphaFoldDB" id="A0A1G2U5K0"/>
<name>A0A1G2U5K0_9BACT</name>
<keyword evidence="1" id="KW-0472">Membrane</keyword>
<reference evidence="2 3" key="1">
    <citation type="journal article" date="2016" name="Nat. Commun.">
        <title>Thousands of microbial genomes shed light on interconnected biogeochemical processes in an aquifer system.</title>
        <authorList>
            <person name="Anantharaman K."/>
            <person name="Brown C.T."/>
            <person name="Hug L.A."/>
            <person name="Sharon I."/>
            <person name="Castelle C.J."/>
            <person name="Probst A.J."/>
            <person name="Thomas B.C."/>
            <person name="Singh A."/>
            <person name="Wilkins M.J."/>
            <person name="Karaoz U."/>
            <person name="Brodie E.L."/>
            <person name="Williams K.H."/>
            <person name="Hubbard S.S."/>
            <person name="Banfield J.F."/>
        </authorList>
    </citation>
    <scope>NUCLEOTIDE SEQUENCE [LARGE SCALE GENOMIC DNA]</scope>
</reference>
<keyword evidence="1" id="KW-0812">Transmembrane</keyword>
<dbReference type="PANTHER" id="PTHR37953">
    <property type="entry name" value="UPF0127 PROTEIN MJ1496"/>
    <property type="match status" value="1"/>
</dbReference>
<comment type="caution">
    <text evidence="2">The sequence shown here is derived from an EMBL/GenBank/DDBJ whole genome shotgun (WGS) entry which is preliminary data.</text>
</comment>
<feature type="transmembrane region" description="Helical" evidence="1">
    <location>
        <begin position="6"/>
        <end position="26"/>
    </location>
</feature>
<proteinExistence type="predicted"/>
<accession>A0A1G2U5K0</accession>
<dbReference type="InterPro" id="IPR038695">
    <property type="entry name" value="Saro_0823-like_sf"/>
</dbReference>
<evidence type="ECO:0000313" key="2">
    <source>
        <dbReference type="EMBL" id="OHB04220.1"/>
    </source>
</evidence>
<gene>
    <name evidence="2" type="ORF">A3B14_02305</name>
</gene>
<dbReference type="EMBL" id="MHWE01000010">
    <property type="protein sequence ID" value="OHB04220.1"/>
    <property type="molecule type" value="Genomic_DNA"/>
</dbReference>
<organism evidence="2 3">
    <name type="scientific">Candidatus Zambryskibacteria bacterium RIFCSPLOWO2_01_FULL_45_21</name>
    <dbReference type="NCBI Taxonomy" id="1802761"/>
    <lineage>
        <taxon>Bacteria</taxon>
        <taxon>Candidatus Zambryskiibacteriota</taxon>
    </lineage>
</organism>